<dbReference type="Proteomes" id="UP001186974">
    <property type="component" value="Unassembled WGS sequence"/>
</dbReference>
<keyword evidence="2" id="KW-1185">Reference proteome</keyword>
<sequence length="242" mass="27923">MRTLRILGAQKVEALPAEPSSASSVDPHQSKAMSVANLVRGHADRHKAEVELGWELMHVALTDLESELRDGFEKYSAEMDSLLNRQLYHPPSNSDLLKLQNATKALDKIIEDIMTTRQSLLYLCVWYDPELSNLIDEIQRSYVQFFQHSEQLRGDWSEHDQDWQQDKLQWLEKYVEYVNETLPKLATHPKCLVNPQHIHEIQQAAKEEELCQRMEYVADGEEKPKAVMEVGELADRLCNIGN</sequence>
<proteinExistence type="predicted"/>
<accession>A0ACC3DZC6</accession>
<comment type="caution">
    <text evidence="1">The sequence shown here is derived from an EMBL/GenBank/DDBJ whole genome shotgun (WGS) entry which is preliminary data.</text>
</comment>
<reference evidence="1" key="1">
    <citation type="submission" date="2024-09" db="EMBL/GenBank/DDBJ databases">
        <title>Black Yeasts Isolated from many extreme environments.</title>
        <authorList>
            <person name="Coleine C."/>
            <person name="Stajich J.E."/>
            <person name="Selbmann L."/>
        </authorList>
    </citation>
    <scope>NUCLEOTIDE SEQUENCE</scope>
    <source>
        <strain evidence="1">CCFEE 5737</strain>
    </source>
</reference>
<dbReference type="EMBL" id="JAWDJW010000014">
    <property type="protein sequence ID" value="KAK3082059.1"/>
    <property type="molecule type" value="Genomic_DNA"/>
</dbReference>
<evidence type="ECO:0000313" key="1">
    <source>
        <dbReference type="EMBL" id="KAK3082059.1"/>
    </source>
</evidence>
<gene>
    <name evidence="1" type="ORF">LTS18_005822</name>
</gene>
<protein>
    <submittedName>
        <fullName evidence="1">Uncharacterized protein</fullName>
    </submittedName>
</protein>
<evidence type="ECO:0000313" key="2">
    <source>
        <dbReference type="Proteomes" id="UP001186974"/>
    </source>
</evidence>
<name>A0ACC3DZC6_9PEZI</name>
<organism evidence="1 2">
    <name type="scientific">Coniosporium uncinatum</name>
    <dbReference type="NCBI Taxonomy" id="93489"/>
    <lineage>
        <taxon>Eukaryota</taxon>
        <taxon>Fungi</taxon>
        <taxon>Dikarya</taxon>
        <taxon>Ascomycota</taxon>
        <taxon>Pezizomycotina</taxon>
        <taxon>Dothideomycetes</taxon>
        <taxon>Dothideomycetes incertae sedis</taxon>
        <taxon>Coniosporium</taxon>
    </lineage>
</organism>